<dbReference type="InterPro" id="IPR000073">
    <property type="entry name" value="AB_hydrolase_1"/>
</dbReference>
<feature type="domain" description="AB hydrolase-1" evidence="2">
    <location>
        <begin position="58"/>
        <end position="218"/>
    </location>
</feature>
<dbReference type="RefSeq" id="WP_379864446.1">
    <property type="nucleotide sequence ID" value="NZ_JBHTBW010000020.1"/>
</dbReference>
<dbReference type="EMBL" id="JBHTBW010000020">
    <property type="protein sequence ID" value="MFC7441156.1"/>
    <property type="molecule type" value="Genomic_DNA"/>
</dbReference>
<name>A0ABW2RK59_9BACL</name>
<protein>
    <submittedName>
        <fullName evidence="3">Alpha/beta fold hydrolase</fullName>
    </submittedName>
</protein>
<evidence type="ECO:0000313" key="3">
    <source>
        <dbReference type="EMBL" id="MFC7441156.1"/>
    </source>
</evidence>
<organism evidence="3 4">
    <name type="scientific">Laceyella putida</name>
    <dbReference type="NCBI Taxonomy" id="110101"/>
    <lineage>
        <taxon>Bacteria</taxon>
        <taxon>Bacillati</taxon>
        <taxon>Bacillota</taxon>
        <taxon>Bacilli</taxon>
        <taxon>Bacillales</taxon>
        <taxon>Thermoactinomycetaceae</taxon>
        <taxon>Laceyella</taxon>
    </lineage>
</organism>
<keyword evidence="3" id="KW-0378">Hydrolase</keyword>
<comment type="caution">
    <text evidence="3">The sequence shown here is derived from an EMBL/GenBank/DDBJ whole genome shotgun (WGS) entry which is preliminary data.</text>
</comment>
<feature type="chain" id="PRO_5045654149" evidence="1">
    <location>
        <begin position="24"/>
        <end position="522"/>
    </location>
</feature>
<dbReference type="Proteomes" id="UP001596500">
    <property type="component" value="Unassembled WGS sequence"/>
</dbReference>
<evidence type="ECO:0000256" key="1">
    <source>
        <dbReference type="SAM" id="SignalP"/>
    </source>
</evidence>
<evidence type="ECO:0000313" key="4">
    <source>
        <dbReference type="Proteomes" id="UP001596500"/>
    </source>
</evidence>
<dbReference type="Pfam" id="PF00561">
    <property type="entry name" value="Abhydrolase_1"/>
    <property type="match status" value="1"/>
</dbReference>
<keyword evidence="4" id="KW-1185">Reference proteome</keyword>
<sequence length="522" mass="57426">MKKSFASLSVVFILLVAMLMPQATSHGGSIFPIVIGIPGTPGSVYIGDAPAHPDPNKPVVVFVQGLYNSASIWYILNDMYQRTRDAGFETAFVELHDAGGTPRSNWANGNMLADQLQQISDHFHGKKLVVVGYSKGGIDTQTALVHYGKHPLVSNVITIGTPHYGSPLADLAYSDWVWWLSSLIGTRNEAVYSLQTGVMNSFRAQTDNMPEINENAYFSISGNSWGPFLSPTWFGGVYMNVESDGVVPLHSTILPYGKHLRTGNWHHLSIFQGSPTFEVFKPYLTTERLPTAAAAKQEDAPPIPSANDVYLTGGEQDGSKEEAFPVEPGATRITLNWMSSQPLSRIELIRPDGQVQPAQFQVSQDTDTIFKGSWQHIVQIDQPQAGTWKIRTSTSHKAAYALIVTFDSPLSAQLHLQQSRPYAPDFQLTTTGTGKRPNLIKEIRTEAQIQLIPDPQSNNKRERVILRKRSPIHPGSIRIPATKGTYNMTINIRGVTATGSPFARTIVKSFVVDKQGRVYGGQ</sequence>
<proteinExistence type="predicted"/>
<feature type="signal peptide" evidence="1">
    <location>
        <begin position="1"/>
        <end position="23"/>
    </location>
</feature>
<dbReference type="InterPro" id="IPR029058">
    <property type="entry name" value="AB_hydrolase_fold"/>
</dbReference>
<gene>
    <name evidence="3" type="ORF">ACFQNG_08305</name>
</gene>
<dbReference type="Gene3D" id="3.40.50.1820">
    <property type="entry name" value="alpha/beta hydrolase"/>
    <property type="match status" value="1"/>
</dbReference>
<dbReference type="SUPFAM" id="SSF53474">
    <property type="entry name" value="alpha/beta-Hydrolases"/>
    <property type="match status" value="1"/>
</dbReference>
<dbReference type="GO" id="GO:0016787">
    <property type="term" value="F:hydrolase activity"/>
    <property type="evidence" value="ECO:0007669"/>
    <property type="project" value="UniProtKB-KW"/>
</dbReference>
<reference evidence="4" key="1">
    <citation type="journal article" date="2019" name="Int. J. Syst. Evol. Microbiol.">
        <title>The Global Catalogue of Microorganisms (GCM) 10K type strain sequencing project: providing services to taxonomists for standard genome sequencing and annotation.</title>
        <authorList>
            <consortium name="The Broad Institute Genomics Platform"/>
            <consortium name="The Broad Institute Genome Sequencing Center for Infectious Disease"/>
            <person name="Wu L."/>
            <person name="Ma J."/>
        </authorList>
    </citation>
    <scope>NUCLEOTIDE SEQUENCE [LARGE SCALE GENOMIC DNA]</scope>
    <source>
        <strain evidence="4">CGMCC 1.12942</strain>
    </source>
</reference>
<keyword evidence="1" id="KW-0732">Signal</keyword>
<accession>A0ABW2RK59</accession>
<evidence type="ECO:0000259" key="2">
    <source>
        <dbReference type="Pfam" id="PF00561"/>
    </source>
</evidence>